<dbReference type="Gene3D" id="1.20.120.330">
    <property type="entry name" value="Nucleotidyltransferases domain 2"/>
    <property type="match status" value="1"/>
</dbReference>
<comment type="caution">
    <text evidence="1">The sequence shown here is derived from an EMBL/GenBank/DDBJ whole genome shotgun (WGS) entry which is preliminary data.</text>
</comment>
<keyword evidence="2" id="KW-1185">Reference proteome</keyword>
<protein>
    <submittedName>
        <fullName evidence="1">Uncharacterized protein</fullName>
    </submittedName>
</protein>
<organism evidence="1 2">
    <name type="scientific">Aphanizomenon flos-aquae FACHB-1040</name>
    <dbReference type="NCBI Taxonomy" id="2692887"/>
    <lineage>
        <taxon>Bacteria</taxon>
        <taxon>Bacillati</taxon>
        <taxon>Cyanobacteriota</taxon>
        <taxon>Cyanophyceae</taxon>
        <taxon>Nostocales</taxon>
        <taxon>Aphanizomenonaceae</taxon>
        <taxon>Aphanizomenon</taxon>
    </lineage>
</organism>
<dbReference type="EMBL" id="JACJQT010000058">
    <property type="protein sequence ID" value="MBD2280308.1"/>
    <property type="molecule type" value="Genomic_DNA"/>
</dbReference>
<dbReference type="Proteomes" id="UP000606721">
    <property type="component" value="Unassembled WGS sequence"/>
</dbReference>
<reference evidence="1 2" key="1">
    <citation type="journal article" date="2020" name="ISME J.">
        <title>Comparative genomics reveals insights into cyanobacterial evolution and habitat adaptation.</title>
        <authorList>
            <person name="Chen M.Y."/>
            <person name="Teng W.K."/>
            <person name="Zhao L."/>
            <person name="Hu C.X."/>
            <person name="Zhou Y.K."/>
            <person name="Han B.P."/>
            <person name="Song L.R."/>
            <person name="Shu W.S."/>
        </authorList>
    </citation>
    <scope>NUCLEOTIDE SEQUENCE [LARGE SCALE GENOMIC DNA]</scope>
    <source>
        <strain evidence="1 2">FACHB-1040</strain>
    </source>
</reference>
<sequence>MIDAQIKRNEADYDTSPNISLEEAHEMINNAEEMLNFSSQYFDRKNHENTSDQPI</sequence>
<name>A0ABR8C1B6_APHFL</name>
<gene>
    <name evidence="1" type="ORF">H6F99_19155</name>
</gene>
<evidence type="ECO:0000313" key="1">
    <source>
        <dbReference type="EMBL" id="MBD2280308.1"/>
    </source>
</evidence>
<accession>A0ABR8C1B6</accession>
<proteinExistence type="predicted"/>
<dbReference type="RefSeq" id="WP_190383908.1">
    <property type="nucleotide sequence ID" value="NZ_JACJQT010000058.1"/>
</dbReference>
<evidence type="ECO:0000313" key="2">
    <source>
        <dbReference type="Proteomes" id="UP000606721"/>
    </source>
</evidence>